<keyword evidence="2" id="KW-1003">Cell membrane</keyword>
<evidence type="ECO:0000313" key="10">
    <source>
        <dbReference type="Proteomes" id="UP000636938"/>
    </source>
</evidence>
<dbReference type="PANTHER" id="PTHR35007">
    <property type="entry name" value="INTEGRAL MEMBRANE PROTEIN-RELATED"/>
    <property type="match status" value="1"/>
</dbReference>
<dbReference type="Pfam" id="PF00482">
    <property type="entry name" value="T2SSF"/>
    <property type="match status" value="1"/>
</dbReference>
<evidence type="ECO:0000256" key="1">
    <source>
        <dbReference type="ARBA" id="ARBA00004651"/>
    </source>
</evidence>
<name>A0A8X8FPF7_9GAMM</name>
<evidence type="ECO:0000256" key="7">
    <source>
        <dbReference type="SAM" id="Phobius"/>
    </source>
</evidence>
<proteinExistence type="predicted"/>
<evidence type="ECO:0000256" key="2">
    <source>
        <dbReference type="ARBA" id="ARBA00022475"/>
    </source>
</evidence>
<dbReference type="AlphaFoldDB" id="A0A8X8FPF7"/>
<dbReference type="GO" id="GO:0005886">
    <property type="term" value="C:plasma membrane"/>
    <property type="evidence" value="ECO:0007669"/>
    <property type="project" value="UniProtKB-SubCell"/>
</dbReference>
<gene>
    <name evidence="9" type="ORF">H9654_01335</name>
</gene>
<feature type="transmembrane region" description="Helical" evidence="7">
    <location>
        <begin position="270"/>
        <end position="292"/>
    </location>
</feature>
<reference evidence="9 10" key="1">
    <citation type="submission" date="2020-08" db="EMBL/GenBank/DDBJ databases">
        <title>A Genomic Blueprint of the Chicken Gut Microbiome.</title>
        <authorList>
            <person name="Gilroy R."/>
            <person name="Ravi A."/>
            <person name="Getino M."/>
            <person name="Pursley I."/>
            <person name="Horton D.L."/>
            <person name="Alikhan N.-F."/>
            <person name="Baker D."/>
            <person name="Gharbi K."/>
            <person name="Hall N."/>
            <person name="Watson M."/>
            <person name="Adriaenssens E.M."/>
            <person name="Foster-Nyarko E."/>
            <person name="Jarju S."/>
            <person name="Secka A."/>
            <person name="Antonio M."/>
            <person name="Oren A."/>
            <person name="Chaudhuri R."/>
            <person name="La Ragione R.M."/>
            <person name="Hildebrand F."/>
            <person name="Pallen M.J."/>
        </authorList>
    </citation>
    <scope>NUCLEOTIDE SEQUENCE [LARGE SCALE GENOMIC DNA]</scope>
    <source>
        <strain evidence="9 10">Sa5BUN4</strain>
    </source>
</reference>
<evidence type="ECO:0000256" key="6">
    <source>
        <dbReference type="SAM" id="Coils"/>
    </source>
</evidence>
<organism evidence="9 10">
    <name type="scientific">Stenotrophomonas lacuserhaii</name>
    <dbReference type="NCBI Taxonomy" id="2760084"/>
    <lineage>
        <taxon>Bacteria</taxon>
        <taxon>Pseudomonadati</taxon>
        <taxon>Pseudomonadota</taxon>
        <taxon>Gammaproteobacteria</taxon>
        <taxon>Lysobacterales</taxon>
        <taxon>Lysobacteraceae</taxon>
        <taxon>Stenotrophomonas</taxon>
    </lineage>
</organism>
<keyword evidence="4 7" id="KW-1133">Transmembrane helix</keyword>
<dbReference type="Proteomes" id="UP000636938">
    <property type="component" value="Unassembled WGS sequence"/>
</dbReference>
<keyword evidence="3 7" id="KW-0812">Transmembrane</keyword>
<protein>
    <submittedName>
        <fullName evidence="9">Type II secretion system F family protein</fullName>
    </submittedName>
</protein>
<evidence type="ECO:0000256" key="3">
    <source>
        <dbReference type="ARBA" id="ARBA00022692"/>
    </source>
</evidence>
<keyword evidence="10" id="KW-1185">Reference proteome</keyword>
<feature type="transmembrane region" description="Helical" evidence="7">
    <location>
        <begin position="101"/>
        <end position="118"/>
    </location>
</feature>
<feature type="transmembrane region" description="Helical" evidence="7">
    <location>
        <begin position="6"/>
        <end position="24"/>
    </location>
</feature>
<dbReference type="EMBL" id="JACSQS010000001">
    <property type="protein sequence ID" value="MBD7952832.1"/>
    <property type="molecule type" value="Genomic_DNA"/>
</dbReference>
<accession>A0A8X8FPF7</accession>
<keyword evidence="6" id="KW-0175">Coiled coil</keyword>
<feature type="transmembrane region" description="Helical" evidence="7">
    <location>
        <begin position="124"/>
        <end position="141"/>
    </location>
</feature>
<feature type="domain" description="Type II secretion system protein GspF" evidence="8">
    <location>
        <begin position="159"/>
        <end position="284"/>
    </location>
</feature>
<evidence type="ECO:0000256" key="4">
    <source>
        <dbReference type="ARBA" id="ARBA00022989"/>
    </source>
</evidence>
<evidence type="ECO:0000256" key="5">
    <source>
        <dbReference type="ARBA" id="ARBA00023136"/>
    </source>
</evidence>
<evidence type="ECO:0000313" key="9">
    <source>
        <dbReference type="EMBL" id="MBD7952832.1"/>
    </source>
</evidence>
<sequence>MTVGSVLLLLSLAALLGAGAMLLLGSAQRRARAQATLGHAEQRLQRSAVSMAATTAAAPSAAPAALAGPAAVDGKATAAGRPSLPWDAALLRAGMKPGWRAPVLALVPGLALAGFAAMRLGTGWAFPLTLLLYMLVAWLLLQRRIGKLQQKLIRQLPDFLDNLVRLTALGNSLQMSFQTASVQTVAPLRELLDTTLRNARGGMDLDRALAQAAAPWRVEALEVLSVVLGVCVRIGGRSDQVLQRLSDFMRDLDQAQQELKATTSETRMSAWVLALLPPISALMMALVSPGFFEPMLREPQGHKILLAALGLELVGGFLLYRLAKSI</sequence>
<feature type="transmembrane region" description="Helical" evidence="7">
    <location>
        <begin position="304"/>
        <end position="323"/>
    </location>
</feature>
<evidence type="ECO:0000259" key="8">
    <source>
        <dbReference type="Pfam" id="PF00482"/>
    </source>
</evidence>
<comment type="caution">
    <text evidence="9">The sequence shown here is derived from an EMBL/GenBank/DDBJ whole genome shotgun (WGS) entry which is preliminary data.</text>
</comment>
<feature type="coiled-coil region" evidence="6">
    <location>
        <begin position="238"/>
        <end position="265"/>
    </location>
</feature>
<keyword evidence="5 7" id="KW-0472">Membrane</keyword>
<dbReference type="InterPro" id="IPR018076">
    <property type="entry name" value="T2SS_GspF_dom"/>
</dbReference>
<comment type="subcellular location">
    <subcellularLocation>
        <location evidence="1">Cell membrane</location>
        <topology evidence="1">Multi-pass membrane protein</topology>
    </subcellularLocation>
</comment>
<dbReference type="PANTHER" id="PTHR35007:SF1">
    <property type="entry name" value="PILUS ASSEMBLY PROTEIN"/>
    <property type="match status" value="1"/>
</dbReference>